<organism evidence="1 2">
    <name type="scientific">Chaetomium tenue</name>
    <dbReference type="NCBI Taxonomy" id="1854479"/>
    <lineage>
        <taxon>Eukaryota</taxon>
        <taxon>Fungi</taxon>
        <taxon>Dikarya</taxon>
        <taxon>Ascomycota</taxon>
        <taxon>Pezizomycotina</taxon>
        <taxon>Sordariomycetes</taxon>
        <taxon>Sordariomycetidae</taxon>
        <taxon>Sordariales</taxon>
        <taxon>Chaetomiaceae</taxon>
        <taxon>Chaetomium</taxon>
    </lineage>
</organism>
<name>A0ACB7PHC1_9PEZI</name>
<keyword evidence="2" id="KW-1185">Reference proteome</keyword>
<evidence type="ECO:0000313" key="1">
    <source>
        <dbReference type="EMBL" id="KAH6641330.1"/>
    </source>
</evidence>
<reference evidence="1 2" key="1">
    <citation type="journal article" date="2021" name="Nat. Commun.">
        <title>Genetic determinants of endophytism in the Arabidopsis root mycobiome.</title>
        <authorList>
            <person name="Mesny F."/>
            <person name="Miyauchi S."/>
            <person name="Thiergart T."/>
            <person name="Pickel B."/>
            <person name="Atanasova L."/>
            <person name="Karlsson M."/>
            <person name="Huettel B."/>
            <person name="Barry K.W."/>
            <person name="Haridas S."/>
            <person name="Chen C."/>
            <person name="Bauer D."/>
            <person name="Andreopoulos W."/>
            <person name="Pangilinan J."/>
            <person name="LaButti K."/>
            <person name="Riley R."/>
            <person name="Lipzen A."/>
            <person name="Clum A."/>
            <person name="Drula E."/>
            <person name="Henrissat B."/>
            <person name="Kohler A."/>
            <person name="Grigoriev I.V."/>
            <person name="Martin F.M."/>
            <person name="Hacquard S."/>
        </authorList>
    </citation>
    <scope>NUCLEOTIDE SEQUENCE [LARGE SCALE GENOMIC DNA]</scope>
    <source>
        <strain evidence="1 2">MPI-SDFR-AT-0079</strain>
    </source>
</reference>
<sequence length="98" mass="10719">MQALVLEAPQPTAQENHLFYSVIQNTKGRPEIDWDGVAAASESKNAETAKVGRLSFGFSPRDWVVTSIRVNPTTSADRHMKSLGSWEFVAEPGGFNAI</sequence>
<comment type="caution">
    <text evidence="1">The sequence shown here is derived from an EMBL/GenBank/DDBJ whole genome shotgun (WGS) entry which is preliminary data.</text>
</comment>
<evidence type="ECO:0000313" key="2">
    <source>
        <dbReference type="Proteomes" id="UP000724584"/>
    </source>
</evidence>
<proteinExistence type="predicted"/>
<dbReference type="Proteomes" id="UP000724584">
    <property type="component" value="Unassembled WGS sequence"/>
</dbReference>
<accession>A0ACB7PHC1</accession>
<protein>
    <submittedName>
        <fullName evidence="1">Uncharacterized protein</fullName>
    </submittedName>
</protein>
<gene>
    <name evidence="1" type="ORF">F5144DRAFT_527695</name>
</gene>
<dbReference type="EMBL" id="JAGIZQ010000002">
    <property type="protein sequence ID" value="KAH6641330.1"/>
    <property type="molecule type" value="Genomic_DNA"/>
</dbReference>